<evidence type="ECO:0000256" key="1">
    <source>
        <dbReference type="SAM" id="MobiDB-lite"/>
    </source>
</evidence>
<feature type="compositionally biased region" description="Polar residues" evidence="1">
    <location>
        <begin position="30"/>
        <end position="40"/>
    </location>
</feature>
<proteinExistence type="predicted"/>
<feature type="region of interest" description="Disordered" evidence="1">
    <location>
        <begin position="16"/>
        <end position="40"/>
    </location>
</feature>
<protein>
    <submittedName>
        <fullName evidence="2">Uncharacterized protein</fullName>
    </submittedName>
</protein>
<dbReference type="AlphaFoldDB" id="A0A0E9TQY2"/>
<reference evidence="2" key="1">
    <citation type="submission" date="2014-11" db="EMBL/GenBank/DDBJ databases">
        <authorList>
            <person name="Amaro Gonzalez C."/>
        </authorList>
    </citation>
    <scope>NUCLEOTIDE SEQUENCE</scope>
</reference>
<accession>A0A0E9TQY2</accession>
<reference evidence="2" key="2">
    <citation type="journal article" date="2015" name="Fish Shellfish Immunol.">
        <title>Early steps in the European eel (Anguilla anguilla)-Vibrio vulnificus interaction in the gills: Role of the RtxA13 toxin.</title>
        <authorList>
            <person name="Callol A."/>
            <person name="Pajuelo D."/>
            <person name="Ebbesson L."/>
            <person name="Teles M."/>
            <person name="MacKenzie S."/>
            <person name="Amaro C."/>
        </authorList>
    </citation>
    <scope>NUCLEOTIDE SEQUENCE</scope>
</reference>
<evidence type="ECO:0000313" key="2">
    <source>
        <dbReference type="EMBL" id="JAH55275.1"/>
    </source>
</evidence>
<sequence>MTKKPYFRCVFPAACQKPKPSSKIPMPRSSKMSSLQTDRN</sequence>
<organism evidence="2">
    <name type="scientific">Anguilla anguilla</name>
    <name type="common">European freshwater eel</name>
    <name type="synonym">Muraena anguilla</name>
    <dbReference type="NCBI Taxonomy" id="7936"/>
    <lineage>
        <taxon>Eukaryota</taxon>
        <taxon>Metazoa</taxon>
        <taxon>Chordata</taxon>
        <taxon>Craniata</taxon>
        <taxon>Vertebrata</taxon>
        <taxon>Euteleostomi</taxon>
        <taxon>Actinopterygii</taxon>
        <taxon>Neopterygii</taxon>
        <taxon>Teleostei</taxon>
        <taxon>Anguilliformes</taxon>
        <taxon>Anguillidae</taxon>
        <taxon>Anguilla</taxon>
    </lineage>
</organism>
<dbReference type="EMBL" id="GBXM01053302">
    <property type="protein sequence ID" value="JAH55275.1"/>
    <property type="molecule type" value="Transcribed_RNA"/>
</dbReference>
<name>A0A0E9TQY2_ANGAN</name>